<evidence type="ECO:0000313" key="7">
    <source>
        <dbReference type="EMBL" id="GAA2718139.1"/>
    </source>
</evidence>
<comment type="similarity">
    <text evidence="2">Belongs to the oxygen-dependent FAD-linked oxidoreductase family.</text>
</comment>
<dbReference type="InterPro" id="IPR036318">
    <property type="entry name" value="FAD-bd_PCMH-like_sf"/>
</dbReference>
<dbReference type="PROSITE" id="PS51387">
    <property type="entry name" value="FAD_PCMH"/>
    <property type="match status" value="1"/>
</dbReference>
<feature type="domain" description="FAD-binding PCMH-type" evidence="6">
    <location>
        <begin position="39"/>
        <end position="207"/>
    </location>
</feature>
<dbReference type="Proteomes" id="UP001501842">
    <property type="component" value="Unassembled WGS sequence"/>
</dbReference>
<dbReference type="Gene3D" id="3.30.465.10">
    <property type="match status" value="1"/>
</dbReference>
<dbReference type="RefSeq" id="WP_344447978.1">
    <property type="nucleotide sequence ID" value="NZ_BAAATZ010000001.1"/>
</dbReference>
<dbReference type="PANTHER" id="PTHR42973:SF39">
    <property type="entry name" value="FAD-BINDING PCMH-TYPE DOMAIN-CONTAINING PROTEIN"/>
    <property type="match status" value="1"/>
</dbReference>
<dbReference type="InterPro" id="IPR006094">
    <property type="entry name" value="Oxid_FAD_bind_N"/>
</dbReference>
<evidence type="ECO:0000256" key="5">
    <source>
        <dbReference type="ARBA" id="ARBA00023002"/>
    </source>
</evidence>
<evidence type="ECO:0000259" key="6">
    <source>
        <dbReference type="PROSITE" id="PS51387"/>
    </source>
</evidence>
<evidence type="ECO:0000256" key="1">
    <source>
        <dbReference type="ARBA" id="ARBA00001974"/>
    </source>
</evidence>
<dbReference type="InterPro" id="IPR050416">
    <property type="entry name" value="FAD-linked_Oxidoreductase"/>
</dbReference>
<name>A0ABN3TT88_9ACTN</name>
<keyword evidence="5" id="KW-0560">Oxidoreductase</keyword>
<comment type="caution">
    <text evidence="7">The sequence shown here is derived from an EMBL/GenBank/DDBJ whole genome shotgun (WGS) entry which is preliminary data.</text>
</comment>
<dbReference type="SUPFAM" id="SSF56176">
    <property type="entry name" value="FAD-binding/transporter-associated domain-like"/>
    <property type="match status" value="1"/>
</dbReference>
<keyword evidence="4" id="KW-0274">FAD</keyword>
<dbReference type="InterPro" id="IPR016166">
    <property type="entry name" value="FAD-bd_PCMH"/>
</dbReference>
<dbReference type="PANTHER" id="PTHR42973">
    <property type="entry name" value="BINDING OXIDOREDUCTASE, PUTATIVE (AFU_ORTHOLOGUE AFUA_1G17690)-RELATED"/>
    <property type="match status" value="1"/>
</dbReference>
<protein>
    <submittedName>
        <fullName evidence="7">FAD-binding oxidoreductase</fullName>
    </submittedName>
</protein>
<sequence length="453" mass="47654">MNEQNGVSAEDLRKALRGRVLLPGEPGFETTATSWDLSVRQRVSAVVEPADAHDVAAVVIHARRTGLSVATQASGHGATEALNDTILVRTGALRGVEIDADRSVARIEPGARWGDVQAPAAQYGLTGLCGSSPVVPATGYLLGGGLSWFGRRHGQAAGSVLAAEIVDAEGVRRRVTRADDPELLWALRGGGGDFALVTALEIELYPASELYGGRVIWPASHAAEVLAAFRELTAGAPDELTAWFTMLTPPPLPDIPEAMRGPLVAIDVTYLGDPGKGRELTRILDSIPGVLADGRGPLSPAEVGAICAEPEDPTPMLYRSELLAEFTQEVADKLLAAVGGDGVGPLAVLQVRHLGGALARPVDGACGAVAEPYLLGMLGVTFAPGLEDAVRARQGQIVSALETHLSGRKPFTFLRSDESAADAFPPETLARLRDVKRRRDPHGIFRSNFPVLA</sequence>
<dbReference type="InterPro" id="IPR016167">
    <property type="entry name" value="FAD-bd_PCMH_sub1"/>
</dbReference>
<accession>A0ABN3TT88</accession>
<evidence type="ECO:0000256" key="3">
    <source>
        <dbReference type="ARBA" id="ARBA00022630"/>
    </source>
</evidence>
<dbReference type="Gene3D" id="3.40.462.20">
    <property type="match status" value="1"/>
</dbReference>
<keyword evidence="8" id="KW-1185">Reference proteome</keyword>
<dbReference type="EMBL" id="BAAATZ010000001">
    <property type="protein sequence ID" value="GAA2718139.1"/>
    <property type="molecule type" value="Genomic_DNA"/>
</dbReference>
<proteinExistence type="inferred from homology"/>
<evidence type="ECO:0000256" key="4">
    <source>
        <dbReference type="ARBA" id="ARBA00022827"/>
    </source>
</evidence>
<evidence type="ECO:0000256" key="2">
    <source>
        <dbReference type="ARBA" id="ARBA00005466"/>
    </source>
</evidence>
<gene>
    <name evidence="7" type="ORF">GCM10010439_00540</name>
</gene>
<keyword evidence="3" id="KW-0285">Flavoprotein</keyword>
<dbReference type="Pfam" id="PF01565">
    <property type="entry name" value="FAD_binding_4"/>
    <property type="match status" value="1"/>
</dbReference>
<reference evidence="7 8" key="1">
    <citation type="journal article" date="2019" name="Int. J. Syst. Evol. Microbiol.">
        <title>The Global Catalogue of Microorganisms (GCM) 10K type strain sequencing project: providing services to taxonomists for standard genome sequencing and annotation.</title>
        <authorList>
            <consortium name="The Broad Institute Genomics Platform"/>
            <consortium name="The Broad Institute Genome Sequencing Center for Infectious Disease"/>
            <person name="Wu L."/>
            <person name="Ma J."/>
        </authorList>
    </citation>
    <scope>NUCLEOTIDE SEQUENCE [LARGE SCALE GENOMIC DNA]</scope>
    <source>
        <strain evidence="7 8">JCM 8201</strain>
    </source>
</reference>
<dbReference type="Gene3D" id="3.30.43.10">
    <property type="entry name" value="Uridine Diphospho-n-acetylenolpyruvylglucosamine Reductase, domain 2"/>
    <property type="match status" value="1"/>
</dbReference>
<organism evidence="7 8">
    <name type="scientific">Actinocorallia aurantiaca</name>
    <dbReference type="NCBI Taxonomy" id="46204"/>
    <lineage>
        <taxon>Bacteria</taxon>
        <taxon>Bacillati</taxon>
        <taxon>Actinomycetota</taxon>
        <taxon>Actinomycetes</taxon>
        <taxon>Streptosporangiales</taxon>
        <taxon>Thermomonosporaceae</taxon>
        <taxon>Actinocorallia</taxon>
    </lineage>
</organism>
<evidence type="ECO:0000313" key="8">
    <source>
        <dbReference type="Proteomes" id="UP001501842"/>
    </source>
</evidence>
<comment type="cofactor">
    <cofactor evidence="1">
        <name>FAD</name>
        <dbReference type="ChEBI" id="CHEBI:57692"/>
    </cofactor>
</comment>
<dbReference type="InterPro" id="IPR016169">
    <property type="entry name" value="FAD-bd_PCMH_sub2"/>
</dbReference>